<keyword evidence="1" id="KW-1133">Transmembrane helix</keyword>
<organism evidence="2 3">
    <name type="scientific">Allocatelliglobosispora scoriae</name>
    <dbReference type="NCBI Taxonomy" id="643052"/>
    <lineage>
        <taxon>Bacteria</taxon>
        <taxon>Bacillati</taxon>
        <taxon>Actinomycetota</taxon>
        <taxon>Actinomycetes</taxon>
        <taxon>Micromonosporales</taxon>
        <taxon>Micromonosporaceae</taxon>
        <taxon>Allocatelliglobosispora</taxon>
    </lineage>
</organism>
<keyword evidence="1" id="KW-0812">Transmembrane</keyword>
<name>A0A841BUW6_9ACTN</name>
<evidence type="ECO:0000313" key="2">
    <source>
        <dbReference type="EMBL" id="MBB5871246.1"/>
    </source>
</evidence>
<evidence type="ECO:0000256" key="1">
    <source>
        <dbReference type="SAM" id="Phobius"/>
    </source>
</evidence>
<dbReference type="AlphaFoldDB" id="A0A841BUW6"/>
<proteinExistence type="predicted"/>
<protein>
    <submittedName>
        <fullName evidence="2">Uncharacterized protein</fullName>
    </submittedName>
</protein>
<dbReference type="Proteomes" id="UP000587527">
    <property type="component" value="Unassembled WGS sequence"/>
</dbReference>
<evidence type="ECO:0000313" key="3">
    <source>
        <dbReference type="Proteomes" id="UP000587527"/>
    </source>
</evidence>
<comment type="caution">
    <text evidence="2">The sequence shown here is derived from an EMBL/GenBank/DDBJ whole genome shotgun (WGS) entry which is preliminary data.</text>
</comment>
<gene>
    <name evidence="2" type="ORF">F4553_004625</name>
</gene>
<dbReference type="EMBL" id="JACHMN010000002">
    <property type="protein sequence ID" value="MBB5871246.1"/>
    <property type="molecule type" value="Genomic_DNA"/>
</dbReference>
<feature type="transmembrane region" description="Helical" evidence="1">
    <location>
        <begin position="12"/>
        <end position="33"/>
    </location>
</feature>
<sequence length="43" mass="4952">METFFGGSVLQATLYLLVTDQFMHTTLFALVLVQQLTRRHRPA</sequence>
<dbReference type="RefSeq" id="WP_281395043.1">
    <property type="nucleotide sequence ID" value="NZ_JACHMN010000002.1"/>
</dbReference>
<keyword evidence="1" id="KW-0472">Membrane</keyword>
<reference evidence="2 3" key="1">
    <citation type="submission" date="2020-08" db="EMBL/GenBank/DDBJ databases">
        <title>Sequencing the genomes of 1000 actinobacteria strains.</title>
        <authorList>
            <person name="Klenk H.-P."/>
        </authorList>
    </citation>
    <scope>NUCLEOTIDE SEQUENCE [LARGE SCALE GENOMIC DNA]</scope>
    <source>
        <strain evidence="2 3">DSM 45362</strain>
    </source>
</reference>
<accession>A0A841BUW6</accession>
<keyword evidence="3" id="KW-1185">Reference proteome</keyword>